<keyword evidence="3 13" id="KW-0808">Transferase</keyword>
<name>A0A517ZI37_9PLAN</name>
<organism evidence="13 14">
    <name type="scientific">Symmachiella dynata</name>
    <dbReference type="NCBI Taxonomy" id="2527995"/>
    <lineage>
        <taxon>Bacteria</taxon>
        <taxon>Pseudomonadati</taxon>
        <taxon>Planctomycetota</taxon>
        <taxon>Planctomycetia</taxon>
        <taxon>Planctomycetales</taxon>
        <taxon>Planctomycetaceae</taxon>
        <taxon>Symmachiella</taxon>
    </lineage>
</organism>
<dbReference type="InterPro" id="IPR051804">
    <property type="entry name" value="Carb_Metab_Reg_Kinase/Isom"/>
</dbReference>
<evidence type="ECO:0000313" key="13">
    <source>
        <dbReference type="EMBL" id="QDU42138.1"/>
    </source>
</evidence>
<dbReference type="InterPro" id="IPR043129">
    <property type="entry name" value="ATPase_NBD"/>
</dbReference>
<dbReference type="RefSeq" id="WP_145374203.1">
    <property type="nucleotide sequence ID" value="NZ_CP036276.1"/>
</dbReference>
<evidence type="ECO:0000313" key="14">
    <source>
        <dbReference type="Proteomes" id="UP000319383"/>
    </source>
</evidence>
<dbReference type="Gene3D" id="3.30.420.40">
    <property type="match status" value="2"/>
</dbReference>
<accession>A0A517ZI37</accession>
<dbReference type="Proteomes" id="UP000319383">
    <property type="component" value="Chromosome"/>
</dbReference>
<dbReference type="GO" id="GO:0046872">
    <property type="term" value="F:metal ion binding"/>
    <property type="evidence" value="ECO:0007669"/>
    <property type="project" value="UniProtKB-KW"/>
</dbReference>
<dbReference type="Pfam" id="PF00480">
    <property type="entry name" value="ROK"/>
    <property type="match status" value="1"/>
</dbReference>
<keyword evidence="9" id="KW-0460">Magnesium</keyword>
<reference evidence="13 14" key="1">
    <citation type="submission" date="2019-02" db="EMBL/GenBank/DDBJ databases">
        <title>Deep-cultivation of Planctomycetes and their phenomic and genomic characterization uncovers novel biology.</title>
        <authorList>
            <person name="Wiegand S."/>
            <person name="Jogler M."/>
            <person name="Boedeker C."/>
            <person name="Pinto D."/>
            <person name="Vollmers J."/>
            <person name="Rivas-Marin E."/>
            <person name="Kohn T."/>
            <person name="Peeters S.H."/>
            <person name="Heuer A."/>
            <person name="Rast P."/>
            <person name="Oberbeckmann S."/>
            <person name="Bunk B."/>
            <person name="Jeske O."/>
            <person name="Meyerdierks A."/>
            <person name="Storesund J.E."/>
            <person name="Kallscheuer N."/>
            <person name="Luecker S."/>
            <person name="Lage O.M."/>
            <person name="Pohl T."/>
            <person name="Merkel B.J."/>
            <person name="Hornburger P."/>
            <person name="Mueller R.-W."/>
            <person name="Bruemmer F."/>
            <person name="Labrenz M."/>
            <person name="Spormann A.M."/>
            <person name="Op den Camp H."/>
            <person name="Overmann J."/>
            <person name="Amann R."/>
            <person name="Jetten M.S.M."/>
            <person name="Mascher T."/>
            <person name="Medema M.H."/>
            <person name="Devos D.P."/>
            <person name="Kaster A.-K."/>
            <person name="Ovreas L."/>
            <person name="Rohde M."/>
            <person name="Galperin M.Y."/>
            <person name="Jogler C."/>
        </authorList>
    </citation>
    <scope>NUCLEOTIDE SEQUENCE [LARGE SCALE GENOMIC DNA]</scope>
    <source>
        <strain evidence="13 14">Mal52</strain>
    </source>
</reference>
<evidence type="ECO:0000256" key="6">
    <source>
        <dbReference type="ARBA" id="ARBA00022777"/>
    </source>
</evidence>
<comment type="catalytic activity">
    <reaction evidence="12">
        <text>D-fructose + ATP = D-fructose 6-phosphate + ADP + H(+)</text>
        <dbReference type="Rhea" id="RHEA:16125"/>
        <dbReference type="ChEBI" id="CHEBI:15378"/>
        <dbReference type="ChEBI" id="CHEBI:30616"/>
        <dbReference type="ChEBI" id="CHEBI:37721"/>
        <dbReference type="ChEBI" id="CHEBI:61527"/>
        <dbReference type="ChEBI" id="CHEBI:456216"/>
        <dbReference type="EC" id="2.7.1.4"/>
    </reaction>
</comment>
<evidence type="ECO:0000256" key="12">
    <source>
        <dbReference type="ARBA" id="ARBA00048451"/>
    </source>
</evidence>
<evidence type="ECO:0000256" key="2">
    <source>
        <dbReference type="ARBA" id="ARBA00006479"/>
    </source>
</evidence>
<keyword evidence="14" id="KW-1185">Reference proteome</keyword>
<dbReference type="CDD" id="cd24067">
    <property type="entry name" value="ASKHA_NBD_ROK_BsFRK-like"/>
    <property type="match status" value="1"/>
</dbReference>
<dbReference type="SUPFAM" id="SSF53067">
    <property type="entry name" value="Actin-like ATPase domain"/>
    <property type="match status" value="1"/>
</dbReference>
<evidence type="ECO:0000256" key="4">
    <source>
        <dbReference type="ARBA" id="ARBA00022723"/>
    </source>
</evidence>
<dbReference type="InterPro" id="IPR000600">
    <property type="entry name" value="ROK"/>
</dbReference>
<keyword evidence="5" id="KW-0547">Nucleotide-binding</keyword>
<keyword evidence="10" id="KW-0119">Carbohydrate metabolism</keyword>
<evidence type="ECO:0000256" key="7">
    <source>
        <dbReference type="ARBA" id="ARBA00022833"/>
    </source>
</evidence>
<dbReference type="AlphaFoldDB" id="A0A517ZI37"/>
<evidence type="ECO:0000256" key="5">
    <source>
        <dbReference type="ARBA" id="ARBA00022741"/>
    </source>
</evidence>
<evidence type="ECO:0000256" key="1">
    <source>
        <dbReference type="ARBA" id="ARBA00001946"/>
    </source>
</evidence>
<keyword evidence="8" id="KW-0067">ATP-binding</keyword>
<comment type="cofactor">
    <cofactor evidence="1">
        <name>Mg(2+)</name>
        <dbReference type="ChEBI" id="CHEBI:18420"/>
    </cofactor>
</comment>
<gene>
    <name evidence="13" type="primary">gmuE</name>
    <name evidence="13" type="ORF">Mal52_05930</name>
</gene>
<evidence type="ECO:0000256" key="8">
    <source>
        <dbReference type="ARBA" id="ARBA00022840"/>
    </source>
</evidence>
<proteinExistence type="inferred from homology"/>
<comment type="similarity">
    <text evidence="2">Belongs to the ROK (NagC/XylR) family.</text>
</comment>
<keyword evidence="4" id="KW-0479">Metal-binding</keyword>
<dbReference type="EMBL" id="CP036276">
    <property type="protein sequence ID" value="QDU42138.1"/>
    <property type="molecule type" value="Genomic_DNA"/>
</dbReference>
<evidence type="ECO:0000256" key="10">
    <source>
        <dbReference type="ARBA" id="ARBA00023277"/>
    </source>
</evidence>
<keyword evidence="7" id="KW-0862">Zinc</keyword>
<evidence type="ECO:0000256" key="11">
    <source>
        <dbReference type="ARBA" id="ARBA00038887"/>
    </source>
</evidence>
<dbReference type="KEGG" id="sdyn:Mal52_05930"/>
<dbReference type="FunFam" id="3.30.420.40:FF:000153">
    <property type="entry name" value="Putative fructokinase"/>
    <property type="match status" value="1"/>
</dbReference>
<protein>
    <recommendedName>
        <fullName evidence="11">fructokinase</fullName>
        <ecNumber evidence="11">2.7.1.4</ecNumber>
    </recommendedName>
</protein>
<dbReference type="PANTHER" id="PTHR42742">
    <property type="entry name" value="TRANSCRIPTIONAL REPRESSOR MPRA"/>
    <property type="match status" value="1"/>
</dbReference>
<dbReference type="PANTHER" id="PTHR42742:SF3">
    <property type="entry name" value="FRUCTOKINASE"/>
    <property type="match status" value="1"/>
</dbReference>
<dbReference type="GO" id="GO:0005524">
    <property type="term" value="F:ATP binding"/>
    <property type="evidence" value="ECO:0007669"/>
    <property type="project" value="UniProtKB-KW"/>
</dbReference>
<evidence type="ECO:0000256" key="3">
    <source>
        <dbReference type="ARBA" id="ARBA00022679"/>
    </source>
</evidence>
<dbReference type="GO" id="GO:0008865">
    <property type="term" value="F:fructokinase activity"/>
    <property type="evidence" value="ECO:0007669"/>
    <property type="project" value="UniProtKB-EC"/>
</dbReference>
<dbReference type="EC" id="2.7.1.4" evidence="11"/>
<evidence type="ECO:0000256" key="9">
    <source>
        <dbReference type="ARBA" id="ARBA00022842"/>
    </source>
</evidence>
<keyword evidence="6 13" id="KW-0418">Kinase</keyword>
<sequence>MNELVGGIEAGGTKFVCAIGTGPDDVRAIERFPTTSPEETLQRTIQFFKDQSTELGPVAAIGVGSFGPVDPHLNSSTFGYVTSTPKPGWKDTDVVGPLCNALGVPVAFDTDVNAAALGEWRWGAAKKLDCFIYLTIGTGIGGGGMINGHLMHGLIHPEMGHVRIPHDLSRDPYPGHCPFHGDCLEGLAAGPAIGERWGQPAEEFPDDHPAWELEAEYLALALVNFLCTVSPQRIIIGGGVMRPHLFEPVRKKVQELLAGYVDSTSITDEIDTFIVPPGLGSQAGVLGAIALGQRLCNS</sequence>